<feature type="region of interest" description="Disordered" evidence="1">
    <location>
        <begin position="73"/>
        <end position="93"/>
    </location>
</feature>
<accession>A0A8J3N877</accession>
<dbReference type="Gene3D" id="1.10.10.10">
    <property type="entry name" value="Winged helix-like DNA-binding domain superfamily/Winged helix DNA-binding domain"/>
    <property type="match status" value="1"/>
</dbReference>
<evidence type="ECO:0000256" key="1">
    <source>
        <dbReference type="SAM" id="MobiDB-lite"/>
    </source>
</evidence>
<reference evidence="3" key="1">
    <citation type="submission" date="2020-10" db="EMBL/GenBank/DDBJ databases">
        <title>Taxonomic study of unclassified bacteria belonging to the class Ktedonobacteria.</title>
        <authorList>
            <person name="Yabe S."/>
            <person name="Wang C.M."/>
            <person name="Zheng Y."/>
            <person name="Sakai Y."/>
            <person name="Cavaletti L."/>
            <person name="Monciardini P."/>
            <person name="Donadio S."/>
        </authorList>
    </citation>
    <scope>NUCLEOTIDE SEQUENCE</scope>
    <source>
        <strain evidence="3">ID150040</strain>
    </source>
</reference>
<dbReference type="Proteomes" id="UP000597444">
    <property type="component" value="Unassembled WGS sequence"/>
</dbReference>
<feature type="compositionally biased region" description="Basic and acidic residues" evidence="1">
    <location>
        <begin position="76"/>
        <end position="85"/>
    </location>
</feature>
<protein>
    <submittedName>
        <fullName evidence="3">PadR family transcriptional regulator</fullName>
    </submittedName>
</protein>
<evidence type="ECO:0000259" key="2">
    <source>
        <dbReference type="Pfam" id="PF03551"/>
    </source>
</evidence>
<organism evidence="3 4">
    <name type="scientific">Reticulibacter mediterranei</name>
    <dbReference type="NCBI Taxonomy" id="2778369"/>
    <lineage>
        <taxon>Bacteria</taxon>
        <taxon>Bacillati</taxon>
        <taxon>Chloroflexota</taxon>
        <taxon>Ktedonobacteria</taxon>
        <taxon>Ktedonobacterales</taxon>
        <taxon>Reticulibacteraceae</taxon>
        <taxon>Reticulibacter</taxon>
    </lineage>
</organism>
<dbReference type="EMBL" id="BNJK01000002">
    <property type="protein sequence ID" value="GHO97967.1"/>
    <property type="molecule type" value="Genomic_DNA"/>
</dbReference>
<keyword evidence="4" id="KW-1185">Reference proteome</keyword>
<evidence type="ECO:0000313" key="4">
    <source>
        <dbReference type="Proteomes" id="UP000597444"/>
    </source>
</evidence>
<feature type="domain" description="Transcription regulator PadR N-terminal" evidence="2">
    <location>
        <begin position="22"/>
        <end position="99"/>
    </location>
</feature>
<dbReference type="RefSeq" id="WP_220208741.1">
    <property type="nucleotide sequence ID" value="NZ_BNJK01000002.1"/>
</dbReference>
<dbReference type="InterPro" id="IPR036388">
    <property type="entry name" value="WH-like_DNA-bd_sf"/>
</dbReference>
<evidence type="ECO:0000313" key="3">
    <source>
        <dbReference type="EMBL" id="GHO97967.1"/>
    </source>
</evidence>
<dbReference type="PANTHER" id="PTHR43252">
    <property type="entry name" value="TRANSCRIPTIONAL REGULATOR YQJI"/>
    <property type="match status" value="1"/>
</dbReference>
<comment type="caution">
    <text evidence="3">The sequence shown here is derived from an EMBL/GenBank/DDBJ whole genome shotgun (WGS) entry which is preliminary data.</text>
</comment>
<dbReference type="PANTHER" id="PTHR43252:SF6">
    <property type="entry name" value="NEGATIVE TRANSCRIPTION REGULATOR PADR"/>
    <property type="match status" value="1"/>
</dbReference>
<dbReference type="Pfam" id="PF03551">
    <property type="entry name" value="PadR"/>
    <property type="match status" value="1"/>
</dbReference>
<gene>
    <name evidence="3" type="ORF">KSF_080150</name>
</gene>
<proteinExistence type="predicted"/>
<dbReference type="AlphaFoldDB" id="A0A8J3N877"/>
<name>A0A8J3N877_9CHLR</name>
<sequence>MSNAREPRASGRNANPVYELFVLGELMRGPQHGYKLQMIMQRILGPFHRLSWGTLYPLIRRLEQQGLITSTVETEAGEHTGERGQGRKVYSPTPAGRDRFFALMLEPGEYTPDYPDLFTMKLSKFPLVTVEQRLLILQQYRAYLSTLREHYASGSQQVTKHPGIGKDEMPYILQIADHHIRKFDAELAWLDDMITHLS</sequence>
<dbReference type="SUPFAM" id="SSF46785">
    <property type="entry name" value="Winged helix' DNA-binding domain"/>
    <property type="match status" value="1"/>
</dbReference>
<dbReference type="InterPro" id="IPR005149">
    <property type="entry name" value="Tscrpt_reg_PadR_N"/>
</dbReference>
<dbReference type="InterPro" id="IPR036390">
    <property type="entry name" value="WH_DNA-bd_sf"/>
</dbReference>